<reference evidence="4" key="1">
    <citation type="journal article" date="2021" name="Sci. Adv.">
        <title>The American lobster genome reveals insights on longevity, neural, and immune adaptations.</title>
        <authorList>
            <person name="Polinski J.M."/>
            <person name="Zimin A.V."/>
            <person name="Clark K.F."/>
            <person name="Kohn A.B."/>
            <person name="Sadowski N."/>
            <person name="Timp W."/>
            <person name="Ptitsyn A."/>
            <person name="Khanna P."/>
            <person name="Romanova D.Y."/>
            <person name="Williams P."/>
            <person name="Greenwood S.J."/>
            <person name="Moroz L.L."/>
            <person name="Walt D.R."/>
            <person name="Bodnar A.G."/>
        </authorList>
    </citation>
    <scope>NUCLEOTIDE SEQUENCE</scope>
    <source>
        <strain evidence="4">GMGI-L3</strain>
    </source>
</reference>
<feature type="domain" description="HP" evidence="3">
    <location>
        <begin position="86"/>
        <end position="152"/>
    </location>
</feature>
<proteinExistence type="predicted"/>
<dbReference type="SUPFAM" id="SSF55753">
    <property type="entry name" value="Actin depolymerizing proteins"/>
    <property type="match status" value="1"/>
</dbReference>
<dbReference type="InterPro" id="IPR003128">
    <property type="entry name" value="Villin_headpiece"/>
</dbReference>
<evidence type="ECO:0000256" key="2">
    <source>
        <dbReference type="SAM" id="MobiDB-lite"/>
    </source>
</evidence>
<dbReference type="GO" id="GO:0008154">
    <property type="term" value="P:actin polymerization or depolymerization"/>
    <property type="evidence" value="ECO:0007669"/>
    <property type="project" value="TreeGrafter"/>
</dbReference>
<dbReference type="Gene3D" id="3.40.20.10">
    <property type="entry name" value="Severin"/>
    <property type="match status" value="1"/>
</dbReference>
<dbReference type="SMART" id="SM00153">
    <property type="entry name" value="VHP"/>
    <property type="match status" value="1"/>
</dbReference>
<gene>
    <name evidence="4" type="primary">VIL1-L1</name>
    <name evidence="4" type="ORF">Hamer_G004648</name>
</gene>
<dbReference type="PANTHER" id="PTHR11977">
    <property type="entry name" value="VILLIN"/>
    <property type="match status" value="1"/>
</dbReference>
<dbReference type="GO" id="GO:0015629">
    <property type="term" value="C:actin cytoskeleton"/>
    <property type="evidence" value="ECO:0007669"/>
    <property type="project" value="TreeGrafter"/>
</dbReference>
<accession>A0A8J5JVI3</accession>
<keyword evidence="5" id="KW-1185">Reference proteome</keyword>
<feature type="region of interest" description="Disordered" evidence="2">
    <location>
        <begin position="77"/>
        <end position="106"/>
    </location>
</feature>
<evidence type="ECO:0000259" key="3">
    <source>
        <dbReference type="PROSITE" id="PS51089"/>
    </source>
</evidence>
<dbReference type="InterPro" id="IPR029006">
    <property type="entry name" value="ADF-H/Gelsolin-like_dom_sf"/>
</dbReference>
<name>A0A8J5JVI3_HOMAM</name>
<dbReference type="GO" id="GO:0005737">
    <property type="term" value="C:cytoplasm"/>
    <property type="evidence" value="ECO:0007669"/>
    <property type="project" value="TreeGrafter"/>
</dbReference>
<dbReference type="AlphaFoldDB" id="A0A8J5JVI3"/>
<organism evidence="4 5">
    <name type="scientific">Homarus americanus</name>
    <name type="common">American lobster</name>
    <dbReference type="NCBI Taxonomy" id="6706"/>
    <lineage>
        <taxon>Eukaryota</taxon>
        <taxon>Metazoa</taxon>
        <taxon>Ecdysozoa</taxon>
        <taxon>Arthropoda</taxon>
        <taxon>Crustacea</taxon>
        <taxon>Multicrustacea</taxon>
        <taxon>Malacostraca</taxon>
        <taxon>Eumalacostraca</taxon>
        <taxon>Eucarida</taxon>
        <taxon>Decapoda</taxon>
        <taxon>Pleocyemata</taxon>
        <taxon>Astacidea</taxon>
        <taxon>Nephropoidea</taxon>
        <taxon>Nephropidae</taxon>
        <taxon>Homarus</taxon>
    </lineage>
</organism>
<dbReference type="Pfam" id="PF02209">
    <property type="entry name" value="VHP"/>
    <property type="match status" value="1"/>
</dbReference>
<dbReference type="GO" id="GO:0051014">
    <property type="term" value="P:actin filament severing"/>
    <property type="evidence" value="ECO:0007669"/>
    <property type="project" value="TreeGrafter"/>
</dbReference>
<dbReference type="GO" id="GO:0051015">
    <property type="term" value="F:actin filament binding"/>
    <property type="evidence" value="ECO:0007669"/>
    <property type="project" value="InterPro"/>
</dbReference>
<dbReference type="EMBL" id="JAHLQT010024847">
    <property type="protein sequence ID" value="KAG7164925.1"/>
    <property type="molecule type" value="Genomic_DNA"/>
</dbReference>
<dbReference type="Proteomes" id="UP000747542">
    <property type="component" value="Unassembled WGS sequence"/>
</dbReference>
<dbReference type="SUPFAM" id="SSF47050">
    <property type="entry name" value="VHP, Villin headpiece domain"/>
    <property type="match status" value="1"/>
</dbReference>
<dbReference type="InterPro" id="IPR036886">
    <property type="entry name" value="Villin_headpiece_dom_sf"/>
</dbReference>
<sequence length="152" mass="16974">LPQDEQKAADALAIEYLRTDPAGREKGTPIIKIKQGFEPPNFTGFFGIWDNDLWNDNMTYADICERLEEAAPGATVLVTSSSSGGSSGRRTFPLATLREKDSEKLPSEVDPVHKEDFLCDGDFKMVFGVDRDDFSSIPQWKRNNLKKKAGLF</sequence>
<protein>
    <submittedName>
        <fullName evidence="4">Villin-1-like 1</fullName>
    </submittedName>
</protein>
<dbReference type="Gene3D" id="1.10.950.10">
    <property type="entry name" value="Villin headpiece domain"/>
    <property type="match status" value="1"/>
</dbReference>
<dbReference type="GO" id="GO:0005546">
    <property type="term" value="F:phosphatidylinositol-4,5-bisphosphate binding"/>
    <property type="evidence" value="ECO:0007669"/>
    <property type="project" value="TreeGrafter"/>
</dbReference>
<dbReference type="PANTHER" id="PTHR11977:SF123">
    <property type="entry name" value="GELSOLIN"/>
    <property type="match status" value="1"/>
</dbReference>
<evidence type="ECO:0000256" key="1">
    <source>
        <dbReference type="ARBA" id="ARBA00022737"/>
    </source>
</evidence>
<dbReference type="GO" id="GO:0051016">
    <property type="term" value="P:barbed-end actin filament capping"/>
    <property type="evidence" value="ECO:0007669"/>
    <property type="project" value="TreeGrafter"/>
</dbReference>
<dbReference type="PROSITE" id="PS51089">
    <property type="entry name" value="HP"/>
    <property type="match status" value="1"/>
</dbReference>
<keyword evidence="1" id="KW-0677">Repeat</keyword>
<feature type="non-terminal residue" evidence="4">
    <location>
        <position position="152"/>
    </location>
</feature>
<feature type="compositionally biased region" description="Basic and acidic residues" evidence="2">
    <location>
        <begin position="97"/>
        <end position="106"/>
    </location>
</feature>
<dbReference type="InterPro" id="IPR007122">
    <property type="entry name" value="Villin/Gelsolin"/>
</dbReference>
<evidence type="ECO:0000313" key="4">
    <source>
        <dbReference type="EMBL" id="KAG7164925.1"/>
    </source>
</evidence>
<comment type="caution">
    <text evidence="4">The sequence shown here is derived from an EMBL/GenBank/DDBJ whole genome shotgun (WGS) entry which is preliminary data.</text>
</comment>
<evidence type="ECO:0000313" key="5">
    <source>
        <dbReference type="Proteomes" id="UP000747542"/>
    </source>
</evidence>